<dbReference type="InterPro" id="IPR001299">
    <property type="entry name" value="Ependymin"/>
</dbReference>
<dbReference type="SMART" id="SM00026">
    <property type="entry name" value="EPEND"/>
    <property type="match status" value="1"/>
</dbReference>
<evidence type="ECO:0000256" key="1">
    <source>
        <dbReference type="ARBA" id="ARBA00010771"/>
    </source>
</evidence>
<dbReference type="AlphaFoldDB" id="A0ABD1K552"/>
<comment type="caution">
    <text evidence="3">The sequence shown here is derived from an EMBL/GenBank/DDBJ whole genome shotgun (WGS) entry which is preliminary data.</text>
</comment>
<organism evidence="3 4">
    <name type="scientific">Coilia grayii</name>
    <name type="common">Gray's grenadier anchovy</name>
    <dbReference type="NCBI Taxonomy" id="363190"/>
    <lineage>
        <taxon>Eukaryota</taxon>
        <taxon>Metazoa</taxon>
        <taxon>Chordata</taxon>
        <taxon>Craniata</taxon>
        <taxon>Vertebrata</taxon>
        <taxon>Euteleostomi</taxon>
        <taxon>Actinopterygii</taxon>
        <taxon>Neopterygii</taxon>
        <taxon>Teleostei</taxon>
        <taxon>Clupei</taxon>
        <taxon>Clupeiformes</taxon>
        <taxon>Clupeoidei</taxon>
        <taxon>Engraulidae</taxon>
        <taxon>Coilinae</taxon>
        <taxon>Coilia</taxon>
    </lineage>
</organism>
<feature type="chain" id="PRO_5044863072" description="Ependymin" evidence="2">
    <location>
        <begin position="23"/>
        <end position="226"/>
    </location>
</feature>
<keyword evidence="4" id="KW-1185">Reference proteome</keyword>
<proteinExistence type="inferred from homology"/>
<dbReference type="Proteomes" id="UP001591681">
    <property type="component" value="Unassembled WGS sequence"/>
</dbReference>
<gene>
    <name evidence="3" type="ORF">ACEWY4_008970</name>
</gene>
<dbReference type="PANTHER" id="PTHR10697:SF5">
    <property type="entry name" value="EPENDYMIN-RELATED"/>
    <property type="match status" value="1"/>
</dbReference>
<sequence>MDAVGVLCWAVWCISLVGAAGSEQPCQPPPFTSGVLYVTAARGMQAGLGQFSYDSGGKKLRFTDDESKVMRRPVYLDLLFLFEEGIFYEINKKTSTCKKRPLLSSLHPMEVHPNMTDIGEMYLGSRADSGQGVSMKNWVMVVPNYGGFVVTTSSVGCLTLSSVLFTQTKDLLLFSFTEVTKVVQDPEVFLPPAFCDGVPLESEGNTLFGVFLNQASSSLFTEPFPK</sequence>
<evidence type="ECO:0000313" key="4">
    <source>
        <dbReference type="Proteomes" id="UP001591681"/>
    </source>
</evidence>
<dbReference type="EMBL" id="JBHFQA010000008">
    <property type="protein sequence ID" value="KAL2094251.1"/>
    <property type="molecule type" value="Genomic_DNA"/>
</dbReference>
<dbReference type="Pfam" id="PF00811">
    <property type="entry name" value="Ependymin"/>
    <property type="match status" value="1"/>
</dbReference>
<feature type="signal peptide" evidence="2">
    <location>
        <begin position="1"/>
        <end position="22"/>
    </location>
</feature>
<dbReference type="PANTHER" id="PTHR10697">
    <property type="entry name" value="MAMMALIAN EPENDYMIN-RELATED PROTEIN 1"/>
    <property type="match status" value="1"/>
</dbReference>
<name>A0ABD1K552_9TELE</name>
<accession>A0ABD1K552</accession>
<keyword evidence="2" id="KW-0732">Signal</keyword>
<evidence type="ECO:0008006" key="5">
    <source>
        <dbReference type="Google" id="ProtNLM"/>
    </source>
</evidence>
<protein>
    <recommendedName>
        <fullName evidence="5">Ependymin</fullName>
    </recommendedName>
</protein>
<comment type="similarity">
    <text evidence="1">Belongs to the ependymin family.</text>
</comment>
<reference evidence="3 4" key="1">
    <citation type="submission" date="2024-09" db="EMBL/GenBank/DDBJ databases">
        <title>A chromosome-level genome assembly of Gray's grenadier anchovy, Coilia grayii.</title>
        <authorList>
            <person name="Fu Z."/>
        </authorList>
    </citation>
    <scope>NUCLEOTIDE SEQUENCE [LARGE SCALE GENOMIC DNA]</scope>
    <source>
        <strain evidence="3">G4</strain>
        <tissue evidence="3">Muscle</tissue>
    </source>
</reference>
<evidence type="ECO:0000313" key="3">
    <source>
        <dbReference type="EMBL" id="KAL2094251.1"/>
    </source>
</evidence>
<evidence type="ECO:0000256" key="2">
    <source>
        <dbReference type="SAM" id="SignalP"/>
    </source>
</evidence>
<dbReference type="PRINTS" id="PR00317">
    <property type="entry name" value="EPENDYMIN"/>
</dbReference>